<dbReference type="Proteomes" id="UP000249204">
    <property type="component" value="Unassembled WGS sequence"/>
</dbReference>
<evidence type="ECO:0000313" key="1">
    <source>
        <dbReference type="EMBL" id="PZT54027.1"/>
    </source>
</evidence>
<evidence type="ECO:0000313" key="2">
    <source>
        <dbReference type="Proteomes" id="UP000249204"/>
    </source>
</evidence>
<proteinExistence type="predicted"/>
<protein>
    <submittedName>
        <fullName evidence="1">Uncharacterized protein</fullName>
    </submittedName>
</protein>
<reference evidence="1 2" key="1">
    <citation type="submission" date="2018-06" db="EMBL/GenBank/DDBJ databases">
        <title>Isolation of heavy metals resistant Paenibacillus silvae NC2 from Gold-Copper mine in ZiJin, China.</title>
        <authorList>
            <person name="Xu J."/>
            <person name="Mazhar H.S."/>
            <person name="Rensing C."/>
        </authorList>
    </citation>
    <scope>NUCLEOTIDE SEQUENCE [LARGE SCALE GENOMIC DNA]</scope>
    <source>
        <strain evidence="1 2">NC2</strain>
    </source>
</reference>
<dbReference type="EMBL" id="QKWW01000056">
    <property type="protein sequence ID" value="PZT54027.1"/>
    <property type="molecule type" value="Genomic_DNA"/>
</dbReference>
<organism evidence="1 2">
    <name type="scientific">Paenibacillus silvae</name>
    <dbReference type="NCBI Taxonomy" id="1325358"/>
    <lineage>
        <taxon>Bacteria</taxon>
        <taxon>Bacillati</taxon>
        <taxon>Bacillota</taxon>
        <taxon>Bacilli</taxon>
        <taxon>Bacillales</taxon>
        <taxon>Paenibacillaceae</taxon>
        <taxon>Paenibacillus</taxon>
    </lineage>
</organism>
<sequence length="72" mass="8099">MINATTSLLQIGSALSVNGVKRVIQLRVGQGSYTRSLRLQYHLPIAGYPRIFLIPLLRGKFDDKRDHFVSSD</sequence>
<gene>
    <name evidence="1" type="ORF">DN757_19340</name>
</gene>
<accession>A0A2W6NDG1</accession>
<name>A0A2W6NDG1_9BACL</name>
<dbReference type="AlphaFoldDB" id="A0A2W6NDG1"/>
<comment type="caution">
    <text evidence="1">The sequence shown here is derived from an EMBL/GenBank/DDBJ whole genome shotgun (WGS) entry which is preliminary data.</text>
</comment>